<dbReference type="InterPro" id="IPR012349">
    <property type="entry name" value="Split_barrel_FMN-bd"/>
</dbReference>
<dbReference type="AlphaFoldDB" id="A0A060T031"/>
<reference evidence="1" key="2">
    <citation type="submission" date="2014-06" db="EMBL/GenBank/DDBJ databases">
        <title>The complete genome of Blastobotrys (Arxula) adeninivorans LS3 - a yeast of biotechnological interest.</title>
        <authorList>
            <person name="Kunze G."/>
            <person name="Gaillardin C."/>
            <person name="Czernicka M."/>
            <person name="Durrens P."/>
            <person name="Martin T."/>
            <person name="Boer E."/>
            <person name="Gabaldon T."/>
            <person name="Cruz J."/>
            <person name="Talla E."/>
            <person name="Marck C."/>
            <person name="Goffeau A."/>
            <person name="Barbe V."/>
            <person name="Baret P."/>
            <person name="Baronian K."/>
            <person name="Beier S."/>
            <person name="Bleykasten C."/>
            <person name="Bode R."/>
            <person name="Casaregola S."/>
            <person name="Despons L."/>
            <person name="Fairhead C."/>
            <person name="Giersberg M."/>
            <person name="Gierski P."/>
            <person name="Hahnel U."/>
            <person name="Hartmann A."/>
            <person name="Jankowska D."/>
            <person name="Jubin C."/>
            <person name="Jung P."/>
            <person name="Lafontaine I."/>
            <person name="Leh-Louis V."/>
            <person name="Lemaire M."/>
            <person name="Marcet-Houben M."/>
            <person name="Mascher M."/>
            <person name="Morel G."/>
            <person name="Richard G.-F."/>
            <person name="Riechen J."/>
            <person name="Sacerdot C."/>
            <person name="Sarkar A."/>
            <person name="Savel G."/>
            <person name="Schacherer J."/>
            <person name="Sherman D."/>
            <person name="Straub M.-L."/>
            <person name="Stein N."/>
            <person name="Thierry A."/>
            <person name="Trautwein-Schult A."/>
            <person name="Westhof E."/>
            <person name="Worch S."/>
            <person name="Dujon B."/>
            <person name="Souciet J.-L."/>
            <person name="Wincker P."/>
            <person name="Scholz U."/>
            <person name="Neuveglise N."/>
        </authorList>
    </citation>
    <scope>NUCLEOTIDE SEQUENCE</scope>
    <source>
        <strain evidence="1">LS3</strain>
    </source>
</reference>
<sequence>MFIQKKFLVESLAKQIELIKLFPLGTVVSNGPNGLVANHIPFTLDEVSASDQEDGVKFRLRAHFAKINEQGPDLETAEEVMVIFQAPDSYVSPSYYKGTKPTTGKVVPTWDFSCVHVYGKPKVIDDADFILRQMNDLTTTHESRVQSQWKVNDAPENYRNLLVKAVRGLEITVTRTEGKWKLSQDKPQEDIAGVIEGFKRQGEHYNADEVQKVVDNKNWK</sequence>
<name>A0A060T031_BLAAD</name>
<protein>
    <submittedName>
        <fullName evidence="1">ARAD1C05038p</fullName>
    </submittedName>
</protein>
<dbReference type="InterPro" id="IPR007396">
    <property type="entry name" value="TR_PAI2-type"/>
</dbReference>
<proteinExistence type="predicted"/>
<dbReference type="PANTHER" id="PTHR35802">
    <property type="entry name" value="PROTEASE SYNTHASE AND SPORULATION PROTEIN PAI 2"/>
    <property type="match status" value="1"/>
</dbReference>
<accession>A0A060T031</accession>
<dbReference type="PIRSF" id="PIRSF010372">
    <property type="entry name" value="PaiB"/>
    <property type="match status" value="1"/>
</dbReference>
<evidence type="ECO:0000313" key="1">
    <source>
        <dbReference type="EMBL" id="CDP34114.1"/>
    </source>
</evidence>
<reference evidence="1" key="1">
    <citation type="submission" date="2014-02" db="EMBL/GenBank/DDBJ databases">
        <authorList>
            <person name="Genoscope - CEA"/>
        </authorList>
    </citation>
    <scope>NUCLEOTIDE SEQUENCE</scope>
    <source>
        <strain evidence="1">LS3</strain>
    </source>
</reference>
<dbReference type="Gene3D" id="2.30.110.10">
    <property type="entry name" value="Electron Transport, Fmn-binding Protein, Chain A"/>
    <property type="match status" value="1"/>
</dbReference>
<dbReference type="PhylomeDB" id="A0A060T031"/>
<organism evidence="1">
    <name type="scientific">Blastobotrys adeninivorans</name>
    <name type="common">Yeast</name>
    <name type="synonym">Arxula adeninivorans</name>
    <dbReference type="NCBI Taxonomy" id="409370"/>
    <lineage>
        <taxon>Eukaryota</taxon>
        <taxon>Fungi</taxon>
        <taxon>Dikarya</taxon>
        <taxon>Ascomycota</taxon>
        <taxon>Saccharomycotina</taxon>
        <taxon>Dipodascomycetes</taxon>
        <taxon>Dipodascales</taxon>
        <taxon>Trichomonascaceae</taxon>
        <taxon>Blastobotrys</taxon>
    </lineage>
</organism>
<dbReference type="Pfam" id="PF04299">
    <property type="entry name" value="FMN_bind_2"/>
    <property type="match status" value="1"/>
</dbReference>
<dbReference type="EMBL" id="HG937693">
    <property type="protein sequence ID" value="CDP34114.1"/>
    <property type="molecule type" value="Genomic_DNA"/>
</dbReference>
<gene>
    <name evidence="1" type="ORF">GNLVRS02_ARAD1C05038g</name>
</gene>
<dbReference type="SUPFAM" id="SSF50475">
    <property type="entry name" value="FMN-binding split barrel"/>
    <property type="match status" value="1"/>
</dbReference>
<dbReference type="PANTHER" id="PTHR35802:SF1">
    <property type="entry name" value="PROTEASE SYNTHASE AND SPORULATION PROTEIN PAI 2"/>
    <property type="match status" value="1"/>
</dbReference>